<dbReference type="EMBL" id="HBKN01040656">
    <property type="protein sequence ID" value="CAE2328657.1"/>
    <property type="molecule type" value="Transcribed_RNA"/>
</dbReference>
<accession>A0A7S4UTN2</accession>
<protein>
    <recommendedName>
        <fullName evidence="2">Sin3 C-terminal domain-containing protein</fullName>
    </recommendedName>
</protein>
<feature type="compositionally biased region" description="Acidic residues" evidence="1">
    <location>
        <begin position="288"/>
        <end position="303"/>
    </location>
</feature>
<feature type="compositionally biased region" description="Basic and acidic residues" evidence="1">
    <location>
        <begin position="432"/>
        <end position="443"/>
    </location>
</feature>
<feature type="region of interest" description="Disordered" evidence="1">
    <location>
        <begin position="253"/>
        <end position="455"/>
    </location>
</feature>
<proteinExistence type="predicted"/>
<feature type="compositionally biased region" description="Acidic residues" evidence="1">
    <location>
        <begin position="267"/>
        <end position="277"/>
    </location>
</feature>
<reference evidence="3" key="1">
    <citation type="submission" date="2021-01" db="EMBL/GenBank/DDBJ databases">
        <authorList>
            <person name="Corre E."/>
            <person name="Pelletier E."/>
            <person name="Niang G."/>
            <person name="Scheremetjew M."/>
            <person name="Finn R."/>
            <person name="Kale V."/>
            <person name="Holt S."/>
            <person name="Cochrane G."/>
            <person name="Meng A."/>
            <person name="Brown T."/>
            <person name="Cohen L."/>
        </authorList>
    </citation>
    <scope>NUCLEOTIDE SEQUENCE</scope>
    <source>
        <strain evidence="3">CCMP 2712</strain>
    </source>
</reference>
<feature type="compositionally biased region" description="Basic residues" evidence="1">
    <location>
        <begin position="446"/>
        <end position="455"/>
    </location>
</feature>
<evidence type="ECO:0000256" key="1">
    <source>
        <dbReference type="SAM" id="MobiDB-lite"/>
    </source>
</evidence>
<feature type="compositionally biased region" description="Basic and acidic residues" evidence="1">
    <location>
        <begin position="304"/>
        <end position="320"/>
    </location>
</feature>
<feature type="compositionally biased region" description="Low complexity" evidence="1">
    <location>
        <begin position="357"/>
        <end position="366"/>
    </location>
</feature>
<feature type="compositionally biased region" description="Acidic residues" evidence="1">
    <location>
        <begin position="340"/>
        <end position="354"/>
    </location>
</feature>
<feature type="compositionally biased region" description="Basic and acidic residues" evidence="1">
    <location>
        <begin position="372"/>
        <end position="394"/>
    </location>
</feature>
<evidence type="ECO:0000313" key="3">
    <source>
        <dbReference type="EMBL" id="CAE2328657.1"/>
    </source>
</evidence>
<feature type="compositionally biased region" description="Basic and acidic residues" evidence="1">
    <location>
        <begin position="253"/>
        <end position="266"/>
    </location>
</feature>
<name>A0A7S4UTN2_GUITH</name>
<dbReference type="AlphaFoldDB" id="A0A7S4UTN2"/>
<dbReference type="InterPro" id="IPR031693">
    <property type="entry name" value="Sin3_C"/>
</dbReference>
<feature type="compositionally biased region" description="Basic and acidic residues" evidence="1">
    <location>
        <begin position="403"/>
        <end position="424"/>
    </location>
</feature>
<sequence length="455" mass="52135">MSAQESVYDKFMRMLVQLVEGSIDTSKFEDDCRMLLGTNSYELYTLEKVVEKLLGQVQALTSEISTQSGSRHLALHEYERVRAGMEASEAELDEKSSTEYFSNASYLTGEDGCFGFFFDTKRDVLTLALLEMKHSGKCDHKCEKRKEDWFDDFVAIGSVIEDREKVPYLIRNLEKKSSDEASKRILVEELEQYAGLEMRYGEDKVTFCAHTWDYQHRPKRFRCPANFNTSMRSEKVRMWQEERLKRIPMEVEEEEARKKLEVKEAENSPDSEEEAGTDAEMTNTDVANDAEDEQNDNEQEDDGGFDHLVEEAGRYSKELSENDLQPDENSQDQAERSEQAEPEAQAEEGPEEGQEQGGEPEQQQQQEEQEEQETRPRRSSKRGERTSRREKGKVVEQTSPAEPESKGEAESSGDAKGKTSKTEEEKGESEEGERKAGAEKDSSSRQGRRSSRSRR</sequence>
<dbReference type="Pfam" id="PF16879">
    <property type="entry name" value="Sin3a_C"/>
    <property type="match status" value="1"/>
</dbReference>
<organism evidence="3">
    <name type="scientific">Guillardia theta</name>
    <name type="common">Cryptophyte</name>
    <name type="synonym">Cryptomonas phi</name>
    <dbReference type="NCBI Taxonomy" id="55529"/>
    <lineage>
        <taxon>Eukaryota</taxon>
        <taxon>Cryptophyceae</taxon>
        <taxon>Pyrenomonadales</taxon>
        <taxon>Geminigeraceae</taxon>
        <taxon>Guillardia</taxon>
    </lineage>
</organism>
<feature type="domain" description="Sin3 C-terminal" evidence="2">
    <location>
        <begin position="4"/>
        <end position="184"/>
    </location>
</feature>
<evidence type="ECO:0000259" key="2">
    <source>
        <dbReference type="Pfam" id="PF16879"/>
    </source>
</evidence>
<gene>
    <name evidence="3" type="ORF">GTHE00462_LOCUS31804</name>
</gene>